<accession>A0A6I4SRP3</accession>
<dbReference type="EMBL" id="WTYM01000026">
    <property type="protein sequence ID" value="MXO58533.1"/>
    <property type="molecule type" value="Genomic_DNA"/>
</dbReference>
<name>A0A6I4SRP3_9SPHN</name>
<sequence length="64" mass="7296">MSPFEFIIALVHGPHTLPNSRNAELEKTVQQLTERVKVLEGIVTDSGYQLGHQIERLRDKENVL</sequence>
<reference evidence="1 2" key="1">
    <citation type="submission" date="2019-12" db="EMBL/GenBank/DDBJ databases">
        <title>Genomic-based taxomic classification of the family Erythrobacteraceae.</title>
        <authorList>
            <person name="Xu L."/>
        </authorList>
    </citation>
    <scope>NUCLEOTIDE SEQUENCE [LARGE SCALE GENOMIC DNA]</scope>
    <source>
        <strain evidence="1 2">MCCC 1K01500</strain>
    </source>
</reference>
<dbReference type="OrthoDB" id="7579171at2"/>
<protein>
    <submittedName>
        <fullName evidence="1">Uncharacterized protein</fullName>
    </submittedName>
</protein>
<comment type="caution">
    <text evidence="1">The sequence shown here is derived from an EMBL/GenBank/DDBJ whole genome shotgun (WGS) entry which is preliminary data.</text>
</comment>
<dbReference type="RefSeq" id="WP_159792081.1">
    <property type="nucleotide sequence ID" value="NZ_WTYM01000026.1"/>
</dbReference>
<dbReference type="Proteomes" id="UP000433652">
    <property type="component" value="Unassembled WGS sequence"/>
</dbReference>
<evidence type="ECO:0000313" key="2">
    <source>
        <dbReference type="Proteomes" id="UP000433652"/>
    </source>
</evidence>
<gene>
    <name evidence="1" type="ORF">GRI89_03115</name>
</gene>
<dbReference type="AlphaFoldDB" id="A0A6I4SRP3"/>
<proteinExistence type="predicted"/>
<keyword evidence="2" id="KW-1185">Reference proteome</keyword>
<evidence type="ECO:0000313" key="1">
    <source>
        <dbReference type="EMBL" id="MXO58533.1"/>
    </source>
</evidence>
<organism evidence="1 2">
    <name type="scientific">Croceibacterium salegens</name>
    <dbReference type="NCBI Taxonomy" id="1737568"/>
    <lineage>
        <taxon>Bacteria</taxon>
        <taxon>Pseudomonadati</taxon>
        <taxon>Pseudomonadota</taxon>
        <taxon>Alphaproteobacteria</taxon>
        <taxon>Sphingomonadales</taxon>
        <taxon>Erythrobacteraceae</taxon>
        <taxon>Croceibacterium</taxon>
    </lineage>
</organism>